<dbReference type="InterPro" id="IPR016181">
    <property type="entry name" value="Acyl_CoA_acyltransferase"/>
</dbReference>
<evidence type="ECO:0000256" key="1">
    <source>
        <dbReference type="ARBA" id="ARBA00022679"/>
    </source>
</evidence>
<dbReference type="AlphaFoldDB" id="A0A7S4GLE3"/>
<evidence type="ECO:0000259" key="3">
    <source>
        <dbReference type="PROSITE" id="PS51186"/>
    </source>
</evidence>
<dbReference type="Gene3D" id="3.40.630.30">
    <property type="match status" value="1"/>
</dbReference>
<feature type="domain" description="N-acetyltransferase" evidence="3">
    <location>
        <begin position="9"/>
        <end position="162"/>
    </location>
</feature>
<keyword evidence="2" id="KW-0012">Acyltransferase</keyword>
<accession>A0A7S4GLE3</accession>
<proteinExistence type="predicted"/>
<dbReference type="Pfam" id="PF00583">
    <property type="entry name" value="Acetyltransf_1"/>
    <property type="match status" value="1"/>
</dbReference>
<dbReference type="EMBL" id="HBJB01000523">
    <property type="protein sequence ID" value="CAE0840401.1"/>
    <property type="molecule type" value="Transcribed_RNA"/>
</dbReference>
<evidence type="ECO:0000256" key="2">
    <source>
        <dbReference type="ARBA" id="ARBA00023315"/>
    </source>
</evidence>
<sequence length="163" mass="18939">MSKDEAGPADLWQITWQNVGQLRVLHKHVFPVSYQDPFYSDVVEKHKEHCRLAYYADILVGAICCRVEIEDGRPRLYVMTLGVLEPYRRMGIASQLIRDIVAKVEQEKEKSKISEIVLHMQTSNTPGLQFYERHGFENAKLVPNYYQKIDPPDAYLLRRTVTS</sequence>
<reference evidence="4" key="1">
    <citation type="submission" date="2021-01" db="EMBL/GenBank/DDBJ databases">
        <authorList>
            <person name="Corre E."/>
            <person name="Pelletier E."/>
            <person name="Niang G."/>
            <person name="Scheremetjew M."/>
            <person name="Finn R."/>
            <person name="Kale V."/>
            <person name="Holt S."/>
            <person name="Cochrane G."/>
            <person name="Meng A."/>
            <person name="Brown T."/>
            <person name="Cohen L."/>
        </authorList>
    </citation>
    <scope>NUCLEOTIDE SEQUENCE</scope>
    <source>
        <strain evidence="4">LB1974</strain>
    </source>
</reference>
<dbReference type="FunFam" id="3.40.630.30:FF:000006">
    <property type="entry name" value="Putative n-alpha-acetyltransferase 50"/>
    <property type="match status" value="1"/>
</dbReference>
<protein>
    <recommendedName>
        <fullName evidence="3">N-acetyltransferase domain-containing protein</fullName>
    </recommendedName>
</protein>
<dbReference type="InterPro" id="IPR051556">
    <property type="entry name" value="N-term/lysine_N-AcTrnsfr"/>
</dbReference>
<keyword evidence="1" id="KW-0808">Transferase</keyword>
<organism evidence="4">
    <name type="scientific">Oxyrrhis marina</name>
    <name type="common">Dinoflagellate</name>
    <dbReference type="NCBI Taxonomy" id="2969"/>
    <lineage>
        <taxon>Eukaryota</taxon>
        <taxon>Sar</taxon>
        <taxon>Alveolata</taxon>
        <taxon>Dinophyceae</taxon>
        <taxon>Oxyrrhinales</taxon>
        <taxon>Oxyrrhinaceae</taxon>
        <taxon>Oxyrrhis</taxon>
    </lineage>
</organism>
<name>A0A7S4GLE3_OXYMA</name>
<dbReference type="PANTHER" id="PTHR42919:SF8">
    <property type="entry name" value="N-ALPHA-ACETYLTRANSFERASE 50"/>
    <property type="match status" value="1"/>
</dbReference>
<gene>
    <name evidence="4" type="ORF">OMAR00294_LOCUS457</name>
</gene>
<dbReference type="CDD" id="cd04301">
    <property type="entry name" value="NAT_SF"/>
    <property type="match status" value="1"/>
</dbReference>
<dbReference type="InterPro" id="IPR000182">
    <property type="entry name" value="GNAT_dom"/>
</dbReference>
<dbReference type="GO" id="GO:0007064">
    <property type="term" value="P:mitotic sister chromatid cohesion"/>
    <property type="evidence" value="ECO:0007669"/>
    <property type="project" value="TreeGrafter"/>
</dbReference>
<evidence type="ECO:0000313" key="4">
    <source>
        <dbReference type="EMBL" id="CAE0840401.1"/>
    </source>
</evidence>
<dbReference type="PANTHER" id="PTHR42919">
    <property type="entry name" value="N-ALPHA-ACETYLTRANSFERASE"/>
    <property type="match status" value="1"/>
</dbReference>
<dbReference type="SUPFAM" id="SSF55729">
    <property type="entry name" value="Acyl-CoA N-acyltransferases (Nat)"/>
    <property type="match status" value="1"/>
</dbReference>
<dbReference type="PROSITE" id="PS51186">
    <property type="entry name" value="GNAT"/>
    <property type="match status" value="1"/>
</dbReference>
<dbReference type="GO" id="GO:0008080">
    <property type="term" value="F:N-acetyltransferase activity"/>
    <property type="evidence" value="ECO:0007669"/>
    <property type="project" value="TreeGrafter"/>
</dbReference>
<dbReference type="GO" id="GO:0031415">
    <property type="term" value="C:NatA complex"/>
    <property type="evidence" value="ECO:0007669"/>
    <property type="project" value="TreeGrafter"/>
</dbReference>